<comment type="caution">
    <text evidence="2">The sequence shown here is derived from an EMBL/GenBank/DDBJ whole genome shotgun (WGS) entry which is preliminary data.</text>
</comment>
<reference evidence="2" key="1">
    <citation type="journal article" date="2019" name="bioRxiv">
        <title>The Genome of the Zebra Mussel, Dreissena polymorpha: A Resource for Invasive Species Research.</title>
        <authorList>
            <person name="McCartney M.A."/>
            <person name="Auch B."/>
            <person name="Kono T."/>
            <person name="Mallez S."/>
            <person name="Zhang Y."/>
            <person name="Obille A."/>
            <person name="Becker A."/>
            <person name="Abrahante J.E."/>
            <person name="Garbe J."/>
            <person name="Badalamenti J.P."/>
            <person name="Herman A."/>
            <person name="Mangelson H."/>
            <person name="Liachko I."/>
            <person name="Sullivan S."/>
            <person name="Sone E.D."/>
            <person name="Koren S."/>
            <person name="Silverstein K.A.T."/>
            <person name="Beckman K.B."/>
            <person name="Gohl D.M."/>
        </authorList>
    </citation>
    <scope>NUCLEOTIDE SEQUENCE</scope>
    <source>
        <strain evidence="2">Duluth1</strain>
        <tissue evidence="2">Whole animal</tissue>
    </source>
</reference>
<name>A0A9D4E128_DREPO</name>
<dbReference type="Proteomes" id="UP000828390">
    <property type="component" value="Unassembled WGS sequence"/>
</dbReference>
<dbReference type="AlphaFoldDB" id="A0A9D4E128"/>
<dbReference type="EMBL" id="JAIWYP010000009">
    <property type="protein sequence ID" value="KAH3771834.1"/>
    <property type="molecule type" value="Genomic_DNA"/>
</dbReference>
<feature type="compositionally biased region" description="Polar residues" evidence="1">
    <location>
        <begin position="45"/>
        <end position="57"/>
    </location>
</feature>
<feature type="region of interest" description="Disordered" evidence="1">
    <location>
        <begin position="1"/>
        <end position="105"/>
    </location>
</feature>
<sequence>MVASAESGDFRVLQGLPPRTSRDKGVFTVQTSSTPRRRRVDPSAKGQQQQPLSTRNVRLTPIHENEEMTREGTPMSLGSDGEQATSPSSFEVFERDSSTGMGYRTSSEKAMGIPLRKSCIPRLVLDSDTYEEELEHISEDTNNNTYTHNVVSDLPPRPSCKRKVLPPSVTGPDCDNVKSKNKLLKLRNKPSANNFVLKDDLTILKDLQKVILSRTERLNTLKVRPRSAENRSRVIHLADLSSPNRVSVPDLPSIIQSITRHNELHSQRTPVSTEPRDLGRHEIAFDESGALSTPREEALMPTPLRSKEMASFYNMWDRDTKKRPFDKKDCEKERGIHFNRSCLCSLRNCGRKCGFPARSNVLPPIVSPHREL</sequence>
<protein>
    <submittedName>
        <fullName evidence="2">Uncharacterized protein</fullName>
    </submittedName>
</protein>
<feature type="compositionally biased region" description="Basic and acidic residues" evidence="1">
    <location>
        <begin position="61"/>
        <end position="70"/>
    </location>
</feature>
<organism evidence="2 3">
    <name type="scientific">Dreissena polymorpha</name>
    <name type="common">Zebra mussel</name>
    <name type="synonym">Mytilus polymorpha</name>
    <dbReference type="NCBI Taxonomy" id="45954"/>
    <lineage>
        <taxon>Eukaryota</taxon>
        <taxon>Metazoa</taxon>
        <taxon>Spiralia</taxon>
        <taxon>Lophotrochozoa</taxon>
        <taxon>Mollusca</taxon>
        <taxon>Bivalvia</taxon>
        <taxon>Autobranchia</taxon>
        <taxon>Heteroconchia</taxon>
        <taxon>Euheterodonta</taxon>
        <taxon>Imparidentia</taxon>
        <taxon>Neoheterodontei</taxon>
        <taxon>Myida</taxon>
        <taxon>Dreissenoidea</taxon>
        <taxon>Dreissenidae</taxon>
        <taxon>Dreissena</taxon>
    </lineage>
</organism>
<reference evidence="2" key="2">
    <citation type="submission" date="2020-11" db="EMBL/GenBank/DDBJ databases">
        <authorList>
            <person name="McCartney M.A."/>
            <person name="Auch B."/>
            <person name="Kono T."/>
            <person name="Mallez S."/>
            <person name="Becker A."/>
            <person name="Gohl D.M."/>
            <person name="Silverstein K.A.T."/>
            <person name="Koren S."/>
            <person name="Bechman K.B."/>
            <person name="Herman A."/>
            <person name="Abrahante J.E."/>
            <person name="Garbe J."/>
        </authorList>
    </citation>
    <scope>NUCLEOTIDE SEQUENCE</scope>
    <source>
        <strain evidence="2">Duluth1</strain>
        <tissue evidence="2">Whole animal</tissue>
    </source>
</reference>
<keyword evidence="3" id="KW-1185">Reference proteome</keyword>
<evidence type="ECO:0000313" key="3">
    <source>
        <dbReference type="Proteomes" id="UP000828390"/>
    </source>
</evidence>
<accession>A0A9D4E128</accession>
<gene>
    <name evidence="2" type="ORF">DPMN_173163</name>
</gene>
<evidence type="ECO:0000256" key="1">
    <source>
        <dbReference type="SAM" id="MobiDB-lite"/>
    </source>
</evidence>
<proteinExistence type="predicted"/>
<evidence type="ECO:0000313" key="2">
    <source>
        <dbReference type="EMBL" id="KAH3771834.1"/>
    </source>
</evidence>